<organism evidence="1 2">
    <name type="scientific">Trifolium pratense</name>
    <name type="common">Red clover</name>
    <dbReference type="NCBI Taxonomy" id="57577"/>
    <lineage>
        <taxon>Eukaryota</taxon>
        <taxon>Viridiplantae</taxon>
        <taxon>Streptophyta</taxon>
        <taxon>Embryophyta</taxon>
        <taxon>Tracheophyta</taxon>
        <taxon>Spermatophyta</taxon>
        <taxon>Magnoliopsida</taxon>
        <taxon>eudicotyledons</taxon>
        <taxon>Gunneridae</taxon>
        <taxon>Pentapetalae</taxon>
        <taxon>rosids</taxon>
        <taxon>fabids</taxon>
        <taxon>Fabales</taxon>
        <taxon>Fabaceae</taxon>
        <taxon>Papilionoideae</taxon>
        <taxon>50 kb inversion clade</taxon>
        <taxon>NPAAA clade</taxon>
        <taxon>Hologalegina</taxon>
        <taxon>IRL clade</taxon>
        <taxon>Trifolieae</taxon>
        <taxon>Trifolium</taxon>
    </lineage>
</organism>
<sequence length="780" mass="84785">MGIEEGASSSGNTECAEGVQCLKRKAISDEVPISNGNGVVEEARCSKSEEVNDGAVISNGNCVIGETQCSKSEEVNDGAVFSNGNGASEEARCSKSEAVSDGAVICNGNCVSEEARCSKSEAVSDGAVISNRNCVSEEVRHLESEAMSDEGPISNGNRVVEEAQHLESEAMSSDEAVISNGNGVAEEARCSKSDVVNDGTVLMNVNGGAEVNAVLKSDGLNNGVNVNGVTEEDGGLKSEPISNGAAISDGFDSGDGGSCGVTCLRTYKRRKYDKSSSKGKAQEDRKKCVETASHIADQVAKEPFDATLGNTADDCDHRHWGNVVLKHLHQSLGSVNGGIGEAKIDRLSHRTRTEANGYAPVMQSGSSSESHGHGGTEMCQRMLCEVLTSEMFNSLCKTIFENFQGIKPESVVDFSVVISRMQQKFYENSPELFLSDIQQVWRKLQNTSNKIFALSKSLVDLSTTCYSELVGISAQSTSQDEKQVFFNQESDAHMKPEEMEECAIYKICSCSCCRERVDGTDCLVCDSCEKVYHLSCIEPAVKEIPHKSWYCANCTTSGIGSPHENCVVCTRLNGKKTPKKIIGDESLPTNEETFDEFEENCRSYNGIKLYMGKKPNCKVCGNEFVKGEKIRICGHPYCPSQCYHVRCLTSKQINIYSFQWYCPSCLCQSCLTNQDDDRIVLCDGCDHGHHIYCMKPPLVSIPQGKWFCRKCDAGIKAISQAKKAYESNKLRTGEYISKTNANNKNNCSNICVEELESVGGMDMLLTAANCLNFEENLSET</sequence>
<evidence type="ECO:0000313" key="1">
    <source>
        <dbReference type="EMBL" id="CAJ2667655.1"/>
    </source>
</evidence>
<evidence type="ECO:0000313" key="2">
    <source>
        <dbReference type="Proteomes" id="UP001177021"/>
    </source>
</evidence>
<protein>
    <submittedName>
        <fullName evidence="1">Uncharacterized protein</fullName>
    </submittedName>
</protein>
<dbReference type="EMBL" id="CASHSV030000513">
    <property type="protein sequence ID" value="CAJ2667655.1"/>
    <property type="molecule type" value="Genomic_DNA"/>
</dbReference>
<gene>
    <name evidence="1" type="ORF">MILVUS5_LOCUS32222</name>
</gene>
<name>A0ACB0LG16_TRIPR</name>
<reference evidence="1" key="1">
    <citation type="submission" date="2023-10" db="EMBL/GenBank/DDBJ databases">
        <authorList>
            <person name="Rodriguez Cubillos JULIANA M."/>
            <person name="De Vega J."/>
        </authorList>
    </citation>
    <scope>NUCLEOTIDE SEQUENCE</scope>
</reference>
<comment type="caution">
    <text evidence="1">The sequence shown here is derived from an EMBL/GenBank/DDBJ whole genome shotgun (WGS) entry which is preliminary data.</text>
</comment>
<accession>A0ACB0LG16</accession>
<keyword evidence="2" id="KW-1185">Reference proteome</keyword>
<dbReference type="Proteomes" id="UP001177021">
    <property type="component" value="Unassembled WGS sequence"/>
</dbReference>
<proteinExistence type="predicted"/>